<name>A0A2A6D0M8_PRIPA</name>
<accession>A0A2A6D0M8</accession>
<keyword evidence="2" id="KW-1185">Reference proteome</keyword>
<dbReference type="AlphaFoldDB" id="A0A2A6D0M8"/>
<accession>A0A8R1Z2N4</accession>
<proteinExistence type="predicted"/>
<evidence type="ECO:0000313" key="1">
    <source>
        <dbReference type="EnsemblMetazoa" id="PPA39444.1"/>
    </source>
</evidence>
<protein>
    <submittedName>
        <fullName evidence="1">Uncharacterized protein</fullName>
    </submittedName>
</protein>
<sequence>MAIRCPCSPLVIIFVVTVSLLASGIIVAIIDIERYGAGLYLALVSVVVVVVALAFCLVGTDEQTEPTVAKKVWSTTRQTIRRYAKKESTRVIPPINIVHIDLDVDSKNCVSSCALVSPSLLYSVFFTSGPVYLLPLLYSSSQRAGKAPRHKLPFPSSSPIGRMRSLSFLLAFSSLTRACLPGLGLPGFGYNPYNPLGGLGLGGIGSPLGYPYGAYGRVGPFRSQANHDQIRNPSVLNCPTLDEGCRWSNTNEEEMDWVSGKNLPDVQRWHSTLASSIMPELGAGALISAQRRGWEGGQLVSDTLPCVSPGLRLTVTAWKSRIGQLETQPKLQVCSRNVKEARFPLINCIEVEIRNGVPVTTAVPTPNDASAPGQVILYGNNFAAPEGGALFVQDIQLDGTLDCTSTRGGDQHPTLVEPLVMPSFGGQIGDDRPVAAPQPVAIPKYSTIERNSIEPIDAAPASPFKSFVAPSIPQPISNDLAPSSASDTPSGLFDTCLAISCDATDYLNCNFWRSSGGNQWEIASAKRAVTPKAAITSSPGGAERFLVAPFTDDKEKQFTLVSETVSIPSNTEVFFCFYEYFSSRSFALSICTDDNECFYKKNGVEGLDEAPEWKVRCTKMPPGNYELRVHAENFGSERGELGFLPVRLSKDNLASSLIC</sequence>
<dbReference type="Proteomes" id="UP000005239">
    <property type="component" value="Unassembled WGS sequence"/>
</dbReference>
<organism evidence="1 2">
    <name type="scientific">Pristionchus pacificus</name>
    <name type="common">Parasitic nematode worm</name>
    <dbReference type="NCBI Taxonomy" id="54126"/>
    <lineage>
        <taxon>Eukaryota</taxon>
        <taxon>Metazoa</taxon>
        <taxon>Ecdysozoa</taxon>
        <taxon>Nematoda</taxon>
        <taxon>Chromadorea</taxon>
        <taxon>Rhabditida</taxon>
        <taxon>Rhabditina</taxon>
        <taxon>Diplogasteromorpha</taxon>
        <taxon>Diplogasteroidea</taxon>
        <taxon>Neodiplogasteridae</taxon>
        <taxon>Pristionchus</taxon>
    </lineage>
</organism>
<reference evidence="2" key="1">
    <citation type="journal article" date="2008" name="Nat. Genet.">
        <title>The Pristionchus pacificus genome provides a unique perspective on nematode lifestyle and parasitism.</title>
        <authorList>
            <person name="Dieterich C."/>
            <person name="Clifton S.W."/>
            <person name="Schuster L.N."/>
            <person name="Chinwalla A."/>
            <person name="Delehaunty K."/>
            <person name="Dinkelacker I."/>
            <person name="Fulton L."/>
            <person name="Fulton R."/>
            <person name="Godfrey J."/>
            <person name="Minx P."/>
            <person name="Mitreva M."/>
            <person name="Roeseler W."/>
            <person name="Tian H."/>
            <person name="Witte H."/>
            <person name="Yang S.P."/>
            <person name="Wilson R.K."/>
            <person name="Sommer R.J."/>
        </authorList>
    </citation>
    <scope>NUCLEOTIDE SEQUENCE [LARGE SCALE GENOMIC DNA]</scope>
    <source>
        <strain evidence="2">PS312</strain>
    </source>
</reference>
<dbReference type="EnsemblMetazoa" id="PPA39444.1">
    <property type="protein sequence ID" value="PPA39444.1"/>
    <property type="gene ID" value="WBGene00277813"/>
</dbReference>
<reference evidence="1" key="2">
    <citation type="submission" date="2022-06" db="UniProtKB">
        <authorList>
            <consortium name="EnsemblMetazoa"/>
        </authorList>
    </citation>
    <scope>IDENTIFICATION</scope>
    <source>
        <strain evidence="1">PS312</strain>
    </source>
</reference>
<gene>
    <name evidence="1" type="primary">WBGene00277813</name>
</gene>
<evidence type="ECO:0000313" key="2">
    <source>
        <dbReference type="Proteomes" id="UP000005239"/>
    </source>
</evidence>
<dbReference type="OrthoDB" id="5850953at2759"/>